<protein>
    <submittedName>
        <fullName evidence="2">Uncharacterized protein</fullName>
    </submittedName>
</protein>
<proteinExistence type="predicted"/>
<reference evidence="2 3" key="1">
    <citation type="journal article" date="2016" name="Nat. Commun.">
        <title>Thousands of microbial genomes shed light on interconnected biogeochemical processes in an aquifer system.</title>
        <authorList>
            <person name="Anantharaman K."/>
            <person name="Brown C.T."/>
            <person name="Hug L.A."/>
            <person name="Sharon I."/>
            <person name="Castelle C.J."/>
            <person name="Probst A.J."/>
            <person name="Thomas B.C."/>
            <person name="Singh A."/>
            <person name="Wilkins M.J."/>
            <person name="Karaoz U."/>
            <person name="Brodie E.L."/>
            <person name="Williams K.H."/>
            <person name="Hubbard S.S."/>
            <person name="Banfield J.F."/>
        </authorList>
    </citation>
    <scope>NUCLEOTIDE SEQUENCE [LARGE SCALE GENOMIC DNA]</scope>
</reference>
<keyword evidence="1" id="KW-0472">Membrane</keyword>
<dbReference type="EMBL" id="MHIL01000001">
    <property type="protein sequence ID" value="OGY52531.1"/>
    <property type="molecule type" value="Genomic_DNA"/>
</dbReference>
<gene>
    <name evidence="2" type="ORF">A3J59_04305</name>
</gene>
<dbReference type="AlphaFoldDB" id="A0A1G1YJS1"/>
<keyword evidence="1" id="KW-0812">Transmembrane</keyword>
<organism evidence="2 3">
    <name type="scientific">Candidatus Buchananbacteria bacterium RIFCSPHIGHO2_02_FULL_56_16</name>
    <dbReference type="NCBI Taxonomy" id="1797542"/>
    <lineage>
        <taxon>Bacteria</taxon>
        <taxon>Candidatus Buchananiibacteriota</taxon>
    </lineage>
</organism>
<name>A0A1G1YJS1_9BACT</name>
<accession>A0A1G1YJS1</accession>
<dbReference type="Proteomes" id="UP000177310">
    <property type="component" value="Unassembled WGS sequence"/>
</dbReference>
<comment type="caution">
    <text evidence="2">The sequence shown here is derived from an EMBL/GenBank/DDBJ whole genome shotgun (WGS) entry which is preliminary data.</text>
</comment>
<keyword evidence="1" id="KW-1133">Transmembrane helix</keyword>
<sequence length="136" mass="15155">MHRRNAILFSLFMLVAIAATLLVYFYQRITDRMVKEYVASITTCGNITSEADCYARDFCEGIYGPGCVDCQDTTFLRCENVSAQTAASLSQQRERCEATSGTWFRNRLGRFCLCQSAGANLMFDPGRGCIMPAATQ</sequence>
<evidence type="ECO:0000313" key="2">
    <source>
        <dbReference type="EMBL" id="OGY52531.1"/>
    </source>
</evidence>
<evidence type="ECO:0000256" key="1">
    <source>
        <dbReference type="SAM" id="Phobius"/>
    </source>
</evidence>
<feature type="transmembrane region" description="Helical" evidence="1">
    <location>
        <begin position="6"/>
        <end position="26"/>
    </location>
</feature>
<evidence type="ECO:0000313" key="3">
    <source>
        <dbReference type="Proteomes" id="UP000177310"/>
    </source>
</evidence>
<dbReference type="STRING" id="1797542.A3J59_04305"/>